<feature type="transmembrane region" description="Helical" evidence="9">
    <location>
        <begin position="20"/>
        <end position="41"/>
    </location>
</feature>
<feature type="transmembrane region" description="Helical" evidence="9">
    <location>
        <begin position="337"/>
        <end position="363"/>
    </location>
</feature>
<dbReference type="RefSeq" id="WP_348945206.1">
    <property type="nucleotide sequence ID" value="NZ_CP157355.1"/>
</dbReference>
<evidence type="ECO:0000256" key="7">
    <source>
        <dbReference type="ARBA" id="ARBA00023136"/>
    </source>
</evidence>
<keyword evidence="3" id="KW-1003">Cell membrane</keyword>
<feature type="transmembrane region" description="Helical" evidence="9">
    <location>
        <begin position="213"/>
        <end position="231"/>
    </location>
</feature>
<protein>
    <submittedName>
        <fullName evidence="10">YeeE/YedE family protein</fullName>
    </submittedName>
</protein>
<gene>
    <name evidence="10" type="ORF">ABHF33_00930</name>
</gene>
<dbReference type="EMBL" id="CP157355">
    <property type="protein sequence ID" value="XBM00879.1"/>
    <property type="molecule type" value="Genomic_DNA"/>
</dbReference>
<reference evidence="10" key="1">
    <citation type="submission" date="2024-05" db="EMBL/GenBank/DDBJ databases">
        <authorList>
            <person name="Yang L."/>
            <person name="Pan L."/>
        </authorList>
    </citation>
    <scope>NUCLEOTIDE SEQUENCE</scope>
    <source>
        <strain evidence="10">FCG-7</strain>
    </source>
</reference>
<evidence type="ECO:0000256" key="4">
    <source>
        <dbReference type="ARBA" id="ARBA00022519"/>
    </source>
</evidence>
<proteinExistence type="inferred from homology"/>
<comment type="similarity">
    <text evidence="8">Belongs to the TsuA/YedE (TC 9.B.102) family.</text>
</comment>
<evidence type="ECO:0000256" key="8">
    <source>
        <dbReference type="ARBA" id="ARBA00035655"/>
    </source>
</evidence>
<feature type="transmembrane region" description="Helical" evidence="9">
    <location>
        <begin position="282"/>
        <end position="300"/>
    </location>
</feature>
<dbReference type="PANTHER" id="PTHR30574">
    <property type="entry name" value="INNER MEMBRANE PROTEIN YEDE"/>
    <property type="match status" value="1"/>
</dbReference>
<feature type="transmembrane region" description="Helical" evidence="9">
    <location>
        <begin position="312"/>
        <end position="331"/>
    </location>
</feature>
<feature type="transmembrane region" description="Helical" evidence="9">
    <location>
        <begin position="167"/>
        <end position="192"/>
    </location>
</feature>
<evidence type="ECO:0000313" key="10">
    <source>
        <dbReference type="EMBL" id="XBM00879.1"/>
    </source>
</evidence>
<keyword evidence="2" id="KW-0813">Transport</keyword>
<dbReference type="PANTHER" id="PTHR30574:SF1">
    <property type="entry name" value="SULPHUR TRANSPORT DOMAIN-CONTAINING PROTEIN"/>
    <property type="match status" value="1"/>
</dbReference>
<keyword evidence="7 9" id="KW-0472">Membrane</keyword>
<evidence type="ECO:0000256" key="6">
    <source>
        <dbReference type="ARBA" id="ARBA00022989"/>
    </source>
</evidence>
<dbReference type="Pfam" id="PF04143">
    <property type="entry name" value="Sulf_transp"/>
    <property type="match status" value="1"/>
</dbReference>
<dbReference type="InterPro" id="IPR007272">
    <property type="entry name" value="Sulf_transp_TsuA/YedE"/>
</dbReference>
<feature type="transmembrane region" description="Helical" evidence="9">
    <location>
        <begin position="95"/>
        <end position="120"/>
    </location>
</feature>
<evidence type="ECO:0000256" key="2">
    <source>
        <dbReference type="ARBA" id="ARBA00022448"/>
    </source>
</evidence>
<organism evidence="10">
    <name type="scientific">Chitinibacter mangrovi</name>
    <dbReference type="NCBI Taxonomy" id="3153927"/>
    <lineage>
        <taxon>Bacteria</taxon>
        <taxon>Pseudomonadati</taxon>
        <taxon>Pseudomonadota</taxon>
        <taxon>Betaproteobacteria</taxon>
        <taxon>Neisseriales</taxon>
        <taxon>Chitinibacteraceae</taxon>
        <taxon>Chitinibacter</taxon>
    </lineage>
</organism>
<keyword evidence="4" id="KW-0997">Cell inner membrane</keyword>
<dbReference type="KEGG" id="cmav:ABHF33_00930"/>
<sequence length="367" mass="39190">MFSAWYISQQPELDPGLSLSLLFGLIFGAILQRSRFCFYCVSRDFLSERKVDGLLGILLALAVGTLGYHAIFGAFLPEATPGRLPPGAHIGPVSWVLLAGALMFGFGMALAKSCVSAVLYRLGEGHFAGLVVLAGVVPGFVLGFLSWNPLYLWQIQSAPVVWLPAHFGYGGSLLIQLLALAVLAAVLLHFGRRDEQSAAASSNLPSLLFARRWPTYIGGILIAMLGTISFLRLSPLGVTAEIGSVARTLGSQLSWFPERLEGLDSFRGCATVIKETLLSRNGVFIAALIVGAWAAALPAGQFKPALPAWRELPRLFVGGVLMGWGGMLALGCTVGTLLSGIMAAALSGWVFLLFAGLGLWLGWRSWR</sequence>
<feature type="transmembrane region" description="Helical" evidence="9">
    <location>
        <begin position="53"/>
        <end position="75"/>
    </location>
</feature>
<accession>A0AAU7FAI6</accession>
<keyword evidence="6 9" id="KW-1133">Transmembrane helix</keyword>
<evidence type="ECO:0000256" key="3">
    <source>
        <dbReference type="ARBA" id="ARBA00022475"/>
    </source>
</evidence>
<dbReference type="AlphaFoldDB" id="A0AAU7FAI6"/>
<name>A0AAU7FAI6_9NEIS</name>
<evidence type="ECO:0000256" key="9">
    <source>
        <dbReference type="SAM" id="Phobius"/>
    </source>
</evidence>
<keyword evidence="5 9" id="KW-0812">Transmembrane</keyword>
<dbReference type="GO" id="GO:0005886">
    <property type="term" value="C:plasma membrane"/>
    <property type="evidence" value="ECO:0007669"/>
    <property type="project" value="UniProtKB-SubCell"/>
</dbReference>
<evidence type="ECO:0000256" key="1">
    <source>
        <dbReference type="ARBA" id="ARBA00004429"/>
    </source>
</evidence>
<comment type="subcellular location">
    <subcellularLocation>
        <location evidence="1">Cell inner membrane</location>
        <topology evidence="1">Multi-pass membrane protein</topology>
    </subcellularLocation>
</comment>
<evidence type="ECO:0000256" key="5">
    <source>
        <dbReference type="ARBA" id="ARBA00022692"/>
    </source>
</evidence>
<feature type="transmembrane region" description="Helical" evidence="9">
    <location>
        <begin position="127"/>
        <end position="147"/>
    </location>
</feature>